<dbReference type="GO" id="GO:0005737">
    <property type="term" value="C:cytoplasm"/>
    <property type="evidence" value="ECO:0007669"/>
    <property type="project" value="UniProtKB-ARBA"/>
</dbReference>
<dbReference type="OrthoDB" id="2020852at2759"/>
<feature type="domain" description="Pericentrin/AKAP-450 centrosomal targeting" evidence="7">
    <location>
        <begin position="12"/>
        <end position="79"/>
    </location>
</feature>
<keyword evidence="5" id="KW-0206">Cytoskeleton</keyword>
<evidence type="ECO:0000256" key="2">
    <source>
        <dbReference type="ARBA" id="ARBA00022490"/>
    </source>
</evidence>
<dbReference type="Pfam" id="PF10495">
    <property type="entry name" value="PACT_coil_coil"/>
    <property type="match status" value="1"/>
</dbReference>
<evidence type="ECO:0000256" key="6">
    <source>
        <dbReference type="SAM" id="MobiDB-lite"/>
    </source>
</evidence>
<evidence type="ECO:0000256" key="4">
    <source>
        <dbReference type="ARBA" id="ARBA00023054"/>
    </source>
</evidence>
<reference evidence="8 9" key="1">
    <citation type="submission" date="2020-04" db="EMBL/GenBank/DDBJ databases">
        <authorList>
            <person name="Wallbank WR R."/>
            <person name="Pardo Diaz C."/>
            <person name="Kozak K."/>
            <person name="Martin S."/>
            <person name="Jiggins C."/>
            <person name="Moest M."/>
            <person name="Warren A I."/>
            <person name="Byers J.R.P. K."/>
            <person name="Montejo-Kovacevich G."/>
            <person name="Yen C E."/>
        </authorList>
    </citation>
    <scope>NUCLEOTIDE SEQUENCE [LARGE SCALE GENOMIC DNA]</scope>
</reference>
<protein>
    <recommendedName>
        <fullName evidence="7">Pericentrin/AKAP-450 centrosomal targeting domain-containing protein</fullName>
    </recommendedName>
</protein>
<proteinExistence type="predicted"/>
<keyword evidence="9" id="KW-1185">Reference proteome</keyword>
<dbReference type="PANTHER" id="PTHR44981">
    <property type="entry name" value="PERICENTRIN-LIKE PROTEIN, ISOFORM F"/>
    <property type="match status" value="1"/>
</dbReference>
<feature type="region of interest" description="Disordered" evidence="6">
    <location>
        <begin position="100"/>
        <end position="127"/>
    </location>
</feature>
<gene>
    <name evidence="8" type="ORF">APLA_LOCUS4173</name>
</gene>
<dbReference type="AlphaFoldDB" id="A0A8S0ZF76"/>
<evidence type="ECO:0000256" key="5">
    <source>
        <dbReference type="ARBA" id="ARBA00023212"/>
    </source>
</evidence>
<keyword evidence="3" id="KW-0597">Phosphoprotein</keyword>
<evidence type="ECO:0000313" key="9">
    <source>
        <dbReference type="Proteomes" id="UP000494106"/>
    </source>
</evidence>
<dbReference type="InterPro" id="IPR028745">
    <property type="entry name" value="AKAP9/Pericentrin"/>
</dbReference>
<dbReference type="GO" id="GO:0060090">
    <property type="term" value="F:molecular adaptor activity"/>
    <property type="evidence" value="ECO:0007669"/>
    <property type="project" value="InterPro"/>
</dbReference>
<keyword evidence="2" id="KW-0963">Cytoplasm</keyword>
<sequence length="197" mass="22003">MSNGRIRYLHGRCLRLESCRKALVWQKRYLQRVLAGYTELEKNLRLPSSGVPEVSRGKKRFKCIATVVVIVLRMGFLVRRRQHVRALSANCLLRPARDLTLTRNTPQHSPPVATPPPPPRAGAAPPAASLARRAVQQDMHLNLSASPSVGDFIRRSPYTTNSPHDDPFVLNSAGACVPRLELVRRCLARALEARHVP</sequence>
<comment type="caution">
    <text evidence="8">The sequence shown here is derived from an EMBL/GenBank/DDBJ whole genome shotgun (WGS) entry which is preliminary data.</text>
</comment>
<comment type="subcellular location">
    <subcellularLocation>
        <location evidence="1">Cytoplasm</location>
        <location evidence="1">Cytoskeleton</location>
        <location evidence="1">Microtubule organizing center</location>
        <location evidence="1">Centrosome</location>
    </subcellularLocation>
</comment>
<evidence type="ECO:0000313" key="8">
    <source>
        <dbReference type="EMBL" id="CAB3230373.1"/>
    </source>
</evidence>
<feature type="compositionally biased region" description="Pro residues" evidence="6">
    <location>
        <begin position="108"/>
        <end position="120"/>
    </location>
</feature>
<evidence type="ECO:0000256" key="1">
    <source>
        <dbReference type="ARBA" id="ARBA00004300"/>
    </source>
</evidence>
<dbReference type="GO" id="GO:0007165">
    <property type="term" value="P:signal transduction"/>
    <property type="evidence" value="ECO:0007669"/>
    <property type="project" value="InterPro"/>
</dbReference>
<keyword evidence="4" id="KW-0175">Coiled coil</keyword>
<evidence type="ECO:0000256" key="3">
    <source>
        <dbReference type="ARBA" id="ARBA00022553"/>
    </source>
</evidence>
<dbReference type="Proteomes" id="UP000494106">
    <property type="component" value="Unassembled WGS sequence"/>
</dbReference>
<dbReference type="PANTHER" id="PTHR44981:SF2">
    <property type="entry name" value="PERICENTRIN-LIKE PROTEIN, ISOFORM F"/>
    <property type="match status" value="1"/>
</dbReference>
<organism evidence="8 9">
    <name type="scientific">Arctia plantaginis</name>
    <name type="common">Wood tiger moth</name>
    <name type="synonym">Phalaena plantaginis</name>
    <dbReference type="NCBI Taxonomy" id="874455"/>
    <lineage>
        <taxon>Eukaryota</taxon>
        <taxon>Metazoa</taxon>
        <taxon>Ecdysozoa</taxon>
        <taxon>Arthropoda</taxon>
        <taxon>Hexapoda</taxon>
        <taxon>Insecta</taxon>
        <taxon>Pterygota</taxon>
        <taxon>Neoptera</taxon>
        <taxon>Endopterygota</taxon>
        <taxon>Lepidoptera</taxon>
        <taxon>Glossata</taxon>
        <taxon>Ditrysia</taxon>
        <taxon>Noctuoidea</taxon>
        <taxon>Erebidae</taxon>
        <taxon>Arctiinae</taxon>
        <taxon>Arctia</taxon>
    </lineage>
</organism>
<name>A0A8S0ZF76_ARCPL</name>
<evidence type="ECO:0000259" key="7">
    <source>
        <dbReference type="Pfam" id="PF10495"/>
    </source>
</evidence>
<dbReference type="EMBL" id="CADEBC010000428">
    <property type="protein sequence ID" value="CAB3230373.1"/>
    <property type="molecule type" value="Genomic_DNA"/>
</dbReference>
<dbReference type="InterPro" id="IPR019528">
    <property type="entry name" value="PACT_domain"/>
</dbReference>
<accession>A0A8S0ZF76</accession>
<dbReference type="GO" id="GO:0005813">
    <property type="term" value="C:centrosome"/>
    <property type="evidence" value="ECO:0007669"/>
    <property type="project" value="UniProtKB-SubCell"/>
</dbReference>